<dbReference type="KEGG" id="hyf:DTO96_101707"/>
<protein>
    <recommendedName>
        <fullName evidence="1">Phospholipid/glycerol acyltransferase domain-containing protein</fullName>
    </recommendedName>
</protein>
<evidence type="ECO:0000313" key="3">
    <source>
        <dbReference type="Proteomes" id="UP000252182"/>
    </source>
</evidence>
<keyword evidence="3" id="KW-1185">Reference proteome</keyword>
<gene>
    <name evidence="2" type="ORF">DTO96_101707</name>
</gene>
<proteinExistence type="predicted"/>
<sequence length="189" mass="21867">MLQWIAQKWLKAMGWTTAYAPPPNSHGIYIVYPHTSNWDFLMGVLWKFAMNIQPRWVAKHTWFRPPMGWFMRRLGGIGIKRDGNLNNITALSNALLKEKHCWLGMAIEGTRSYKPYIHMGYYHIAQTANIPIGIAFIDYNTKTVGVREYRYVKDNITDELAQLALDYAGIGALYPEKMGQLSVRDKIRK</sequence>
<dbReference type="Proteomes" id="UP000252182">
    <property type="component" value="Chromosome"/>
</dbReference>
<dbReference type="RefSeq" id="WP_114563097.1">
    <property type="nucleotide sequence ID" value="NZ_CP031124.1"/>
</dbReference>
<organism evidence="2 3">
    <name type="scientific">Ephemeroptericola cinctiostellae</name>
    <dbReference type="NCBI Taxonomy" id="2268024"/>
    <lineage>
        <taxon>Bacteria</taxon>
        <taxon>Pseudomonadati</taxon>
        <taxon>Pseudomonadota</taxon>
        <taxon>Betaproteobacteria</taxon>
        <taxon>Burkholderiales</taxon>
        <taxon>Burkholderiaceae</taxon>
        <taxon>Ephemeroptericola</taxon>
    </lineage>
</organism>
<evidence type="ECO:0000259" key="1">
    <source>
        <dbReference type="SMART" id="SM00563"/>
    </source>
</evidence>
<dbReference type="SUPFAM" id="SSF69593">
    <property type="entry name" value="Glycerol-3-phosphate (1)-acyltransferase"/>
    <property type="match status" value="1"/>
</dbReference>
<evidence type="ECO:0000313" key="2">
    <source>
        <dbReference type="EMBL" id="AXF85967.1"/>
    </source>
</evidence>
<name>A0A345DC79_9BURK</name>
<accession>A0A345DC79</accession>
<feature type="domain" description="Phospholipid/glycerol acyltransferase" evidence="1">
    <location>
        <begin position="28"/>
        <end position="137"/>
    </location>
</feature>
<dbReference type="InterPro" id="IPR002123">
    <property type="entry name" value="Plipid/glycerol_acylTrfase"/>
</dbReference>
<dbReference type="Pfam" id="PF01553">
    <property type="entry name" value="Acyltransferase"/>
    <property type="match status" value="1"/>
</dbReference>
<dbReference type="SMART" id="SM00563">
    <property type="entry name" value="PlsC"/>
    <property type="match status" value="1"/>
</dbReference>
<dbReference type="OrthoDB" id="9796839at2"/>
<dbReference type="GO" id="GO:0016746">
    <property type="term" value="F:acyltransferase activity"/>
    <property type="evidence" value="ECO:0007669"/>
    <property type="project" value="InterPro"/>
</dbReference>
<dbReference type="AlphaFoldDB" id="A0A345DC79"/>
<dbReference type="EMBL" id="CP031124">
    <property type="protein sequence ID" value="AXF85967.1"/>
    <property type="molecule type" value="Genomic_DNA"/>
</dbReference>
<reference evidence="3" key="1">
    <citation type="submission" date="2018-07" db="EMBL/GenBank/DDBJ databases">
        <authorList>
            <person name="Kim H."/>
        </authorList>
    </citation>
    <scope>NUCLEOTIDE SEQUENCE [LARGE SCALE GENOMIC DNA]</scope>
    <source>
        <strain evidence="3">F02</strain>
    </source>
</reference>